<organism evidence="1 2">
    <name type="scientific">Ajellomyces capsulatus</name>
    <name type="common">Darling's disease fungus</name>
    <name type="synonym">Histoplasma capsulatum</name>
    <dbReference type="NCBI Taxonomy" id="5037"/>
    <lineage>
        <taxon>Eukaryota</taxon>
        <taxon>Fungi</taxon>
        <taxon>Dikarya</taxon>
        <taxon>Ascomycota</taxon>
        <taxon>Pezizomycotina</taxon>
        <taxon>Eurotiomycetes</taxon>
        <taxon>Eurotiomycetidae</taxon>
        <taxon>Onygenales</taxon>
        <taxon>Ajellomycetaceae</taxon>
        <taxon>Histoplasma</taxon>
    </lineage>
</organism>
<dbReference type="Proteomes" id="UP000663671">
    <property type="component" value="Chromosome 7"/>
</dbReference>
<protein>
    <submittedName>
        <fullName evidence="1">Uncharacterized protein</fullName>
    </submittedName>
</protein>
<evidence type="ECO:0000313" key="2">
    <source>
        <dbReference type="Proteomes" id="UP000663671"/>
    </source>
</evidence>
<sequence length="121" mass="13618">MSAAYFRTQILEMDAEAGGFRTLLVGDPKELLNDSMAELHSEITKIYEKLSAGLDENATIEAGEKVIEGVLEKRNIMHILPKCNMNLEIVFIVMRNSQNRDSSLQHDNKKDNFGVLYANDS</sequence>
<dbReference type="AlphaFoldDB" id="A0A8A1MDE6"/>
<accession>A0A8A1MDE6</accession>
<dbReference type="OrthoDB" id="4178890at2759"/>
<reference evidence="1" key="1">
    <citation type="submission" date="2021-01" db="EMBL/GenBank/DDBJ databases">
        <title>Chromosome-level genome assembly of a human fungal pathogen reveals clustering of transcriptionally co-regulated genes.</title>
        <authorList>
            <person name="Voorhies M."/>
            <person name="Cohen S."/>
            <person name="Shea T.P."/>
            <person name="Petrus S."/>
            <person name="Munoz J.F."/>
            <person name="Poplawski S."/>
            <person name="Goldman W.E."/>
            <person name="Michael T."/>
            <person name="Cuomo C.A."/>
            <person name="Sil A."/>
            <person name="Beyhan S."/>
        </authorList>
    </citation>
    <scope>NUCLEOTIDE SEQUENCE</scope>
    <source>
        <strain evidence="1">WU24</strain>
    </source>
</reference>
<proteinExistence type="predicted"/>
<evidence type="ECO:0000313" key="1">
    <source>
        <dbReference type="EMBL" id="QSS62723.1"/>
    </source>
</evidence>
<dbReference type="VEuPathDB" id="FungiDB:I7I51_02462"/>
<dbReference type="EMBL" id="CP069112">
    <property type="protein sequence ID" value="QSS62723.1"/>
    <property type="molecule type" value="Genomic_DNA"/>
</dbReference>
<name>A0A8A1MDE6_AJECA</name>
<gene>
    <name evidence="1" type="ORF">I7I51_02462</name>
</gene>